<feature type="domain" description="BioF2-like acetyltransferase" evidence="1">
    <location>
        <begin position="175"/>
        <end position="322"/>
    </location>
</feature>
<dbReference type="RefSeq" id="WP_054357202.1">
    <property type="nucleotide sequence ID" value="NZ_LJYW01000001.1"/>
</dbReference>
<dbReference type="Gene3D" id="3.40.630.30">
    <property type="match status" value="1"/>
</dbReference>
<keyword evidence="3" id="KW-1185">Reference proteome</keyword>
<proteinExistence type="predicted"/>
<dbReference type="InterPro" id="IPR016181">
    <property type="entry name" value="Acyl_CoA_acyltransferase"/>
</dbReference>
<dbReference type="SUPFAM" id="SSF55729">
    <property type="entry name" value="Acyl-CoA N-acyltransferases (Nat)"/>
    <property type="match status" value="1"/>
</dbReference>
<dbReference type="InterPro" id="IPR038740">
    <property type="entry name" value="BioF2-like_GNAT_dom"/>
</dbReference>
<evidence type="ECO:0000313" key="2">
    <source>
        <dbReference type="EMBL" id="KPL51039.1"/>
    </source>
</evidence>
<dbReference type="STRING" id="665126.ABB55_01390"/>
<reference evidence="2 3" key="2">
    <citation type="submission" date="2015-10" db="EMBL/GenBank/DDBJ databases">
        <title>Draft Genome Sequence of Prosthecomicrobium hirschii ATCC 27832.</title>
        <authorList>
            <person name="Daniel J."/>
            <person name="Givan S.A."/>
            <person name="Brun Y.V."/>
            <person name="Brown P.J."/>
        </authorList>
    </citation>
    <scope>NUCLEOTIDE SEQUENCE [LARGE SCALE GENOMIC DNA]</scope>
    <source>
        <strain evidence="2 3">16</strain>
    </source>
</reference>
<dbReference type="EMBL" id="LJYW01000001">
    <property type="protein sequence ID" value="KPL51039.1"/>
    <property type="molecule type" value="Genomic_DNA"/>
</dbReference>
<dbReference type="AlphaFoldDB" id="A0A0P6VZC3"/>
<dbReference type="Proteomes" id="UP000048984">
    <property type="component" value="Unassembled WGS sequence"/>
</dbReference>
<reference evidence="2 3" key="1">
    <citation type="submission" date="2015-09" db="EMBL/GenBank/DDBJ databases">
        <authorList>
            <person name="Jackson K.R."/>
            <person name="Lunt B.L."/>
            <person name="Fisher J.N.B."/>
            <person name="Gardner A.V."/>
            <person name="Bailey M.E."/>
            <person name="Deus L.M."/>
            <person name="Earl A.S."/>
            <person name="Gibby P.D."/>
            <person name="Hartmann K.A."/>
            <person name="Liu J.E."/>
            <person name="Manci A.M."/>
            <person name="Nielsen D.A."/>
            <person name="Solomon M.B."/>
            <person name="Breakwell D.P."/>
            <person name="Burnett S.H."/>
            <person name="Grose J.H."/>
        </authorList>
    </citation>
    <scope>NUCLEOTIDE SEQUENCE [LARGE SCALE GENOMIC DNA]</scope>
    <source>
        <strain evidence="2 3">16</strain>
    </source>
</reference>
<name>A0A0P6VZC3_9HYPH</name>
<organism evidence="2 3">
    <name type="scientific">Prosthecodimorpha hirschii</name>
    <dbReference type="NCBI Taxonomy" id="665126"/>
    <lineage>
        <taxon>Bacteria</taxon>
        <taxon>Pseudomonadati</taxon>
        <taxon>Pseudomonadota</taxon>
        <taxon>Alphaproteobacteria</taxon>
        <taxon>Hyphomicrobiales</taxon>
        <taxon>Ancalomicrobiaceae</taxon>
        <taxon>Prosthecodimorpha</taxon>
    </lineage>
</organism>
<comment type="caution">
    <text evidence="2">The sequence shown here is derived from an EMBL/GenBank/DDBJ whole genome shotgun (WGS) entry which is preliminary data.</text>
</comment>
<gene>
    <name evidence="2" type="ORF">ABB55_01390</name>
</gene>
<evidence type="ECO:0000313" key="3">
    <source>
        <dbReference type="Proteomes" id="UP000048984"/>
    </source>
</evidence>
<protein>
    <recommendedName>
        <fullName evidence="1">BioF2-like acetyltransferase domain-containing protein</fullName>
    </recommendedName>
</protein>
<evidence type="ECO:0000259" key="1">
    <source>
        <dbReference type="Pfam" id="PF13480"/>
    </source>
</evidence>
<sequence>MTATAFAISVHKSAASIEAEWRHMEAEGAVTAFQRYDFVAPLYAAFAAHGRAEPVIVLVRTVDGGRPAMILPLSRHQDGGRIITFADLRVADYCAPVLARGFTPDAATFRALWRQIETALPAADIVHLRKLPATVGGRPNPLLSLRPQAAFPVHAHGVAIAHPWHQHASGAISKKQLGELRRSESNLGRLGTLGFAFHDGGAAAVALFEDLYAQRTARFAALGRDDVLADPMWAAFYRDLVAGTTARPAARMMGLTLDGTFIASGLGLVHDGAFLLLIPSFDMQRYARFGLGRLQIYRAMQAFAEDGLTYFDLTIGDEPYKSAFGVDDRTLFEVLRPLSPRGLRLAAVWHAKVLLRRFPTLRERLRRWTGRA</sequence>
<accession>A0A0P6VZC3</accession>
<dbReference type="Pfam" id="PF13480">
    <property type="entry name" value="Acetyltransf_6"/>
    <property type="match status" value="1"/>
</dbReference>